<dbReference type="PRINTS" id="PR00160">
    <property type="entry name" value="GLUTAREDOXIN"/>
</dbReference>
<dbReference type="EMBL" id="GG738913">
    <property type="protein sequence ID" value="EFC37919.1"/>
    <property type="molecule type" value="Genomic_DNA"/>
</dbReference>
<dbReference type="Proteomes" id="UP000006671">
    <property type="component" value="Unassembled WGS sequence"/>
</dbReference>
<evidence type="ECO:0000259" key="2">
    <source>
        <dbReference type="Pfam" id="PF00462"/>
    </source>
</evidence>
<dbReference type="RefSeq" id="XP_002670663.1">
    <property type="nucleotide sequence ID" value="XM_002670617.1"/>
</dbReference>
<dbReference type="eggNOG" id="KOG1752">
    <property type="taxonomic scope" value="Eukaryota"/>
</dbReference>
<feature type="chain" id="PRO_5003037986" evidence="1">
    <location>
        <begin position="24"/>
        <end position="136"/>
    </location>
</feature>
<feature type="signal peptide" evidence="1">
    <location>
        <begin position="1"/>
        <end position="23"/>
    </location>
</feature>
<dbReference type="PANTHER" id="PTHR45694">
    <property type="entry name" value="GLUTAREDOXIN 2"/>
    <property type="match status" value="1"/>
</dbReference>
<dbReference type="AlphaFoldDB" id="D2VZ32"/>
<reference evidence="3 4" key="1">
    <citation type="journal article" date="2010" name="Cell">
        <title>The genome of Naegleria gruberi illuminates early eukaryotic versatility.</title>
        <authorList>
            <person name="Fritz-Laylin L.K."/>
            <person name="Prochnik S.E."/>
            <person name="Ginger M.L."/>
            <person name="Dacks J.B."/>
            <person name="Carpenter M.L."/>
            <person name="Field M.C."/>
            <person name="Kuo A."/>
            <person name="Paredez A."/>
            <person name="Chapman J."/>
            <person name="Pham J."/>
            <person name="Shu S."/>
            <person name="Neupane R."/>
            <person name="Cipriano M."/>
            <person name="Mancuso J."/>
            <person name="Tu H."/>
            <person name="Salamov A."/>
            <person name="Lindquist E."/>
            <person name="Shapiro H."/>
            <person name="Lucas S."/>
            <person name="Grigoriev I.V."/>
            <person name="Cande W.Z."/>
            <person name="Fulton C."/>
            <person name="Rokhsar D.S."/>
            <person name="Dawson S.C."/>
        </authorList>
    </citation>
    <scope>NUCLEOTIDE SEQUENCE [LARGE SCALE GENOMIC DNA]</scope>
    <source>
        <strain evidence="3 4">NEG-M</strain>
    </source>
</reference>
<name>D2VZ32_NAEGR</name>
<evidence type="ECO:0000256" key="1">
    <source>
        <dbReference type="SAM" id="SignalP"/>
    </source>
</evidence>
<keyword evidence="1" id="KW-0732">Signal</keyword>
<proteinExistence type="predicted"/>
<dbReference type="KEGG" id="ngr:NAEGRDRAFT_74338"/>
<dbReference type="Pfam" id="PF00462">
    <property type="entry name" value="Glutaredoxin"/>
    <property type="match status" value="1"/>
</dbReference>
<dbReference type="STRING" id="5762.D2VZ32"/>
<gene>
    <name evidence="3" type="ORF">NAEGRDRAFT_74338</name>
</gene>
<feature type="domain" description="Glutaredoxin" evidence="2">
    <location>
        <begin position="40"/>
        <end position="103"/>
    </location>
</feature>
<protein>
    <submittedName>
        <fullName evidence="3">Predicted protein</fullName>
    </submittedName>
</protein>
<dbReference type="PROSITE" id="PS51354">
    <property type="entry name" value="GLUTAREDOXIN_2"/>
    <property type="match status" value="1"/>
</dbReference>
<accession>D2VZ32</accession>
<evidence type="ECO:0000313" key="3">
    <source>
        <dbReference type="EMBL" id="EFC37919.1"/>
    </source>
</evidence>
<keyword evidence="4" id="KW-1185">Reference proteome</keyword>
<organism evidence="4">
    <name type="scientific">Naegleria gruberi</name>
    <name type="common">Amoeba</name>
    <dbReference type="NCBI Taxonomy" id="5762"/>
    <lineage>
        <taxon>Eukaryota</taxon>
        <taxon>Discoba</taxon>
        <taxon>Heterolobosea</taxon>
        <taxon>Tetramitia</taxon>
        <taxon>Eutetramitia</taxon>
        <taxon>Vahlkampfiidae</taxon>
        <taxon>Naegleria</taxon>
    </lineage>
</organism>
<dbReference type="Gene3D" id="3.40.30.10">
    <property type="entry name" value="Glutaredoxin"/>
    <property type="match status" value="1"/>
</dbReference>
<dbReference type="OMA" id="YACYELD"/>
<sequence>MKVITSLLFLVLIANLFIVGTIASPEIATFVDENINNHQVTVFSKSYCPYCQRLVGLLKKLSIENVNVVQLDQLADGFEIQQEVSSRSGSRTVPSLWIGQQYVGGCDLAHKLHKTGELQKLLEQNNVKFVDFKDEL</sequence>
<dbReference type="VEuPathDB" id="AmoebaDB:NAEGRDRAFT_74338"/>
<dbReference type="GO" id="GO:0015038">
    <property type="term" value="F:glutathione disulfide oxidoreductase activity"/>
    <property type="evidence" value="ECO:0007669"/>
    <property type="project" value="TreeGrafter"/>
</dbReference>
<dbReference type="InterPro" id="IPR002109">
    <property type="entry name" value="Glutaredoxin"/>
</dbReference>
<dbReference type="CDD" id="cd03419">
    <property type="entry name" value="GRX_GRXh_1_2_like"/>
    <property type="match status" value="1"/>
</dbReference>
<dbReference type="OrthoDB" id="418495at2759"/>
<dbReference type="PANTHER" id="PTHR45694:SF18">
    <property type="entry name" value="GLUTAREDOXIN-1-RELATED"/>
    <property type="match status" value="1"/>
</dbReference>
<dbReference type="SUPFAM" id="SSF52833">
    <property type="entry name" value="Thioredoxin-like"/>
    <property type="match status" value="1"/>
</dbReference>
<dbReference type="InParanoid" id="D2VZ32"/>
<dbReference type="InterPro" id="IPR014025">
    <property type="entry name" value="Glutaredoxin_subgr"/>
</dbReference>
<dbReference type="InterPro" id="IPR011899">
    <property type="entry name" value="Glutaredoxin_euk/vir"/>
</dbReference>
<dbReference type="GO" id="GO:0034599">
    <property type="term" value="P:cellular response to oxidative stress"/>
    <property type="evidence" value="ECO:0007669"/>
    <property type="project" value="TreeGrafter"/>
</dbReference>
<dbReference type="InterPro" id="IPR036249">
    <property type="entry name" value="Thioredoxin-like_sf"/>
</dbReference>
<dbReference type="NCBIfam" id="TIGR02180">
    <property type="entry name" value="GRX_euk"/>
    <property type="match status" value="1"/>
</dbReference>
<dbReference type="GO" id="GO:0005737">
    <property type="term" value="C:cytoplasm"/>
    <property type="evidence" value="ECO:0007669"/>
    <property type="project" value="TreeGrafter"/>
</dbReference>
<evidence type="ECO:0000313" key="4">
    <source>
        <dbReference type="Proteomes" id="UP000006671"/>
    </source>
</evidence>
<dbReference type="GeneID" id="8863392"/>